<dbReference type="AlphaFoldDB" id="A0A9Q1J3X6"/>
<protein>
    <submittedName>
        <fullName evidence="7">Uncharacterized protein</fullName>
    </submittedName>
</protein>
<dbReference type="InterPro" id="IPR051231">
    <property type="entry name" value="SOSS-B"/>
</dbReference>
<dbReference type="InterPro" id="IPR012340">
    <property type="entry name" value="NA-bd_OB-fold"/>
</dbReference>
<comment type="similarity">
    <text evidence="6">Belongs to the SOSS-B family. SOSS-B1 subfamily.</text>
</comment>
<comment type="subcellular location">
    <subcellularLocation>
        <location evidence="1">Nucleus</location>
    </subcellularLocation>
</comment>
<gene>
    <name evidence="7" type="ORF">SKAU_G00137390</name>
</gene>
<dbReference type="GO" id="GO:0000724">
    <property type="term" value="P:double-strand break repair via homologous recombination"/>
    <property type="evidence" value="ECO:0007669"/>
    <property type="project" value="TreeGrafter"/>
</dbReference>
<dbReference type="Gene3D" id="2.40.50.140">
    <property type="entry name" value="Nucleic acid-binding proteins"/>
    <property type="match status" value="2"/>
</dbReference>
<keyword evidence="8" id="KW-1185">Reference proteome</keyword>
<comment type="caution">
    <text evidence="7">The sequence shown here is derived from an EMBL/GenBank/DDBJ whole genome shotgun (WGS) entry which is preliminary data.</text>
</comment>
<evidence type="ECO:0000256" key="5">
    <source>
        <dbReference type="ARBA" id="ARBA00023242"/>
    </source>
</evidence>
<sequence length="424" mass="48055">MDVVRVQGDKVEVQTCYAEDATGRIKLQLWGDQIGTFSDGCSYNFTNLSTREFARKLFLTATRKSTILQMPDMQGIPVSETASDDEQDISMVTGHINAAYSIFLYSCPRCHIRQPKFDTATCNGTILVMAADGKRTLTISNYILQRYLDHKGVLQLMPVHKDVEEHFLDSGQFQFKLHNEHNHDFSYQVSMNPPFQAKETQDKSRKTVAAIQEMPLRKPIGVLHATVCQLKGSTEVVRVQGDKVEVQTCYAEDATGRIKLQLWGDQIGTFSDGCSYNFTNLSTREFARKLFLTATRKSTILQMPDMQGIPVSETASDDEQDISMVMAHINAADIIFLYSCSRCHTRQPKFDTAMCNGTIVVMAADGKRTLTISNYILQRYLDHKGVLQLMPVHKDVEEHFLDSGQFQFKLHNEHNHDFSYQVSM</sequence>
<organism evidence="7 8">
    <name type="scientific">Synaphobranchus kaupii</name>
    <name type="common">Kaup's arrowtooth eel</name>
    <dbReference type="NCBI Taxonomy" id="118154"/>
    <lineage>
        <taxon>Eukaryota</taxon>
        <taxon>Metazoa</taxon>
        <taxon>Chordata</taxon>
        <taxon>Craniata</taxon>
        <taxon>Vertebrata</taxon>
        <taxon>Euteleostomi</taxon>
        <taxon>Actinopterygii</taxon>
        <taxon>Neopterygii</taxon>
        <taxon>Teleostei</taxon>
        <taxon>Anguilliformes</taxon>
        <taxon>Synaphobranchidae</taxon>
        <taxon>Synaphobranchus</taxon>
    </lineage>
</organism>
<keyword evidence="5" id="KW-0539">Nucleus</keyword>
<evidence type="ECO:0000256" key="3">
    <source>
        <dbReference type="ARBA" id="ARBA00023125"/>
    </source>
</evidence>
<dbReference type="EMBL" id="JAINUF010000004">
    <property type="protein sequence ID" value="KAJ8364908.1"/>
    <property type="molecule type" value="Genomic_DNA"/>
</dbReference>
<keyword evidence="2" id="KW-0227">DNA damage</keyword>
<keyword evidence="3" id="KW-0238">DNA-binding</keyword>
<evidence type="ECO:0000256" key="4">
    <source>
        <dbReference type="ARBA" id="ARBA00023204"/>
    </source>
</evidence>
<dbReference type="GO" id="GO:0010212">
    <property type="term" value="P:response to ionizing radiation"/>
    <property type="evidence" value="ECO:0007669"/>
    <property type="project" value="TreeGrafter"/>
</dbReference>
<evidence type="ECO:0000256" key="2">
    <source>
        <dbReference type="ARBA" id="ARBA00022763"/>
    </source>
</evidence>
<name>A0A9Q1J3X6_SYNKA</name>
<evidence type="ECO:0000256" key="1">
    <source>
        <dbReference type="ARBA" id="ARBA00004123"/>
    </source>
</evidence>
<dbReference type="PANTHER" id="PTHR13356:SF3">
    <property type="entry name" value="SOSS COMPLEX SUBUNIT B1"/>
    <property type="match status" value="1"/>
</dbReference>
<dbReference type="GO" id="GO:0003677">
    <property type="term" value="F:DNA binding"/>
    <property type="evidence" value="ECO:0007669"/>
    <property type="project" value="UniProtKB-KW"/>
</dbReference>
<evidence type="ECO:0000313" key="8">
    <source>
        <dbReference type="Proteomes" id="UP001152622"/>
    </source>
</evidence>
<evidence type="ECO:0000313" key="7">
    <source>
        <dbReference type="EMBL" id="KAJ8364908.1"/>
    </source>
</evidence>
<dbReference type="Proteomes" id="UP001152622">
    <property type="component" value="Chromosome 4"/>
</dbReference>
<dbReference type="PANTHER" id="PTHR13356">
    <property type="entry name" value="OB FOLD NUCLEIC ACID BINDING PROTEIN-RELATED"/>
    <property type="match status" value="1"/>
</dbReference>
<dbReference type="SUPFAM" id="SSF50249">
    <property type="entry name" value="Nucleic acid-binding proteins"/>
    <property type="match status" value="2"/>
</dbReference>
<keyword evidence="4" id="KW-0234">DNA repair</keyword>
<dbReference type="GO" id="GO:0070876">
    <property type="term" value="C:SOSS complex"/>
    <property type="evidence" value="ECO:0007669"/>
    <property type="project" value="TreeGrafter"/>
</dbReference>
<reference evidence="7" key="1">
    <citation type="journal article" date="2023" name="Science">
        <title>Genome structures resolve the early diversification of teleost fishes.</title>
        <authorList>
            <person name="Parey E."/>
            <person name="Louis A."/>
            <person name="Montfort J."/>
            <person name="Bouchez O."/>
            <person name="Roques C."/>
            <person name="Iampietro C."/>
            <person name="Lluch J."/>
            <person name="Castinel A."/>
            <person name="Donnadieu C."/>
            <person name="Desvignes T."/>
            <person name="Floi Bucao C."/>
            <person name="Jouanno E."/>
            <person name="Wen M."/>
            <person name="Mejri S."/>
            <person name="Dirks R."/>
            <person name="Jansen H."/>
            <person name="Henkel C."/>
            <person name="Chen W.J."/>
            <person name="Zahm M."/>
            <person name="Cabau C."/>
            <person name="Klopp C."/>
            <person name="Thompson A.W."/>
            <person name="Robinson-Rechavi M."/>
            <person name="Braasch I."/>
            <person name="Lecointre G."/>
            <person name="Bobe J."/>
            <person name="Postlethwait J.H."/>
            <person name="Berthelot C."/>
            <person name="Roest Crollius H."/>
            <person name="Guiguen Y."/>
        </authorList>
    </citation>
    <scope>NUCLEOTIDE SEQUENCE</scope>
    <source>
        <strain evidence="7">WJC10195</strain>
    </source>
</reference>
<accession>A0A9Q1J3X6</accession>
<proteinExistence type="inferred from homology"/>
<dbReference type="GO" id="GO:0044818">
    <property type="term" value="P:mitotic G2/M transition checkpoint"/>
    <property type="evidence" value="ECO:0007669"/>
    <property type="project" value="TreeGrafter"/>
</dbReference>
<dbReference type="OrthoDB" id="8959871at2759"/>
<evidence type="ECO:0000256" key="6">
    <source>
        <dbReference type="ARBA" id="ARBA00038163"/>
    </source>
</evidence>